<feature type="domain" description="AB hydrolase-1" evidence="2">
    <location>
        <begin position="121"/>
        <end position="354"/>
    </location>
</feature>
<dbReference type="InterPro" id="IPR000073">
    <property type="entry name" value="AB_hydrolase_1"/>
</dbReference>
<feature type="signal peptide" evidence="1">
    <location>
        <begin position="1"/>
        <end position="34"/>
    </location>
</feature>
<accession>A0A1N5UF37</accession>
<gene>
    <name evidence="3" type="ORF">SAMN04489832_0862</name>
</gene>
<protein>
    <submittedName>
        <fullName evidence="3">Lysophospholipase, alpha-beta hydrolase superfamily</fullName>
    </submittedName>
</protein>
<sequence length="364" mass="39258">MGKAHDLTRRSFLGAAAGTATAAAIGATASPAMAGGGVAEGQLQPEGQADMAAAGHGGKSVAAITYRTTSRPGWVPDDFVAPKNARQQFLTIDAIDGFKVDAVLFEPSNKKPSDTTLVLRVHGSGGNYLGFEMPGLSAAGYAVLAINTRQHDDNGETDNFFDIRKDIEAAFFTAVDLGYKKIVLNGRSLGNIQVQFYAATNWDPRIRGVILPSMFAKLPWKSRHLLTQDEQNYNQLFNESMQFLAAGRVDEILPTEMRGGGGSPSRTGPVTGQHFLSYRWEATSAADGTYWIKRIPVPILMMRGDQDTTIRDFEPNWLLAEANSEGSLVPSIKFVEIPGGSHSLNENPEAVLEAEVSWLKSLGL</sequence>
<dbReference type="AlphaFoldDB" id="A0A1N5UF37"/>
<organism evidence="3 4">
    <name type="scientific">Micromonospora cremea</name>
    <dbReference type="NCBI Taxonomy" id="709881"/>
    <lineage>
        <taxon>Bacteria</taxon>
        <taxon>Bacillati</taxon>
        <taxon>Actinomycetota</taxon>
        <taxon>Actinomycetes</taxon>
        <taxon>Micromonosporales</taxon>
        <taxon>Micromonosporaceae</taxon>
        <taxon>Micromonospora</taxon>
    </lineage>
</organism>
<reference evidence="4" key="1">
    <citation type="submission" date="2016-12" db="EMBL/GenBank/DDBJ databases">
        <authorList>
            <person name="Varghese N."/>
            <person name="Submissions S."/>
        </authorList>
    </citation>
    <scope>NUCLEOTIDE SEQUENCE [LARGE SCALE GENOMIC DNA]</scope>
    <source>
        <strain evidence="4">DSM 45599</strain>
    </source>
</reference>
<dbReference type="STRING" id="709881.SAMN04489832_0862"/>
<evidence type="ECO:0000259" key="2">
    <source>
        <dbReference type="Pfam" id="PF12697"/>
    </source>
</evidence>
<evidence type="ECO:0000313" key="3">
    <source>
        <dbReference type="EMBL" id="SIM59296.1"/>
    </source>
</evidence>
<dbReference type="Gene3D" id="3.40.50.1820">
    <property type="entry name" value="alpha/beta hydrolase"/>
    <property type="match status" value="1"/>
</dbReference>
<dbReference type="RefSeq" id="WP_143728220.1">
    <property type="nucleotide sequence ID" value="NZ_FSQT01000001.1"/>
</dbReference>
<proteinExistence type="predicted"/>
<dbReference type="GO" id="GO:0016787">
    <property type="term" value="F:hydrolase activity"/>
    <property type="evidence" value="ECO:0007669"/>
    <property type="project" value="UniProtKB-KW"/>
</dbReference>
<dbReference type="PROSITE" id="PS51318">
    <property type="entry name" value="TAT"/>
    <property type="match status" value="1"/>
</dbReference>
<dbReference type="SUPFAM" id="SSF53474">
    <property type="entry name" value="alpha/beta-Hydrolases"/>
    <property type="match status" value="1"/>
</dbReference>
<keyword evidence="3" id="KW-0378">Hydrolase</keyword>
<evidence type="ECO:0000256" key="1">
    <source>
        <dbReference type="SAM" id="SignalP"/>
    </source>
</evidence>
<dbReference type="OrthoDB" id="8451795at2"/>
<evidence type="ECO:0000313" key="4">
    <source>
        <dbReference type="Proteomes" id="UP000185124"/>
    </source>
</evidence>
<name>A0A1N5UF37_9ACTN</name>
<dbReference type="InterPro" id="IPR006311">
    <property type="entry name" value="TAT_signal"/>
</dbReference>
<keyword evidence="1" id="KW-0732">Signal</keyword>
<dbReference type="Pfam" id="PF12697">
    <property type="entry name" value="Abhydrolase_6"/>
    <property type="match status" value="1"/>
</dbReference>
<keyword evidence="4" id="KW-1185">Reference proteome</keyword>
<dbReference type="EMBL" id="FSQT01000001">
    <property type="protein sequence ID" value="SIM59296.1"/>
    <property type="molecule type" value="Genomic_DNA"/>
</dbReference>
<dbReference type="Proteomes" id="UP000185124">
    <property type="component" value="Unassembled WGS sequence"/>
</dbReference>
<feature type="chain" id="PRO_5012545803" evidence="1">
    <location>
        <begin position="35"/>
        <end position="364"/>
    </location>
</feature>
<dbReference type="InterPro" id="IPR029058">
    <property type="entry name" value="AB_hydrolase_fold"/>
</dbReference>